<dbReference type="EMBL" id="ANFO01000216">
    <property type="protein sequence ID" value="KGQ11470.1"/>
    <property type="molecule type" value="Genomic_DNA"/>
</dbReference>
<feature type="transmembrane region" description="Helical" evidence="11">
    <location>
        <begin position="458"/>
        <end position="484"/>
    </location>
</feature>
<evidence type="ECO:0000256" key="2">
    <source>
        <dbReference type="ARBA" id="ARBA00022448"/>
    </source>
</evidence>
<dbReference type="InterPro" id="IPR008995">
    <property type="entry name" value="Mo/tungstate-bd_C_term_dom"/>
</dbReference>
<dbReference type="GO" id="GO:0005524">
    <property type="term" value="F:ATP binding"/>
    <property type="evidence" value="ECO:0007669"/>
    <property type="project" value="UniProtKB-KW"/>
</dbReference>
<feature type="transmembrane region" description="Helical" evidence="11">
    <location>
        <begin position="12"/>
        <end position="34"/>
    </location>
</feature>
<dbReference type="PROSITE" id="PS50928">
    <property type="entry name" value="ABC_TM1"/>
    <property type="match status" value="2"/>
</dbReference>
<dbReference type="STRING" id="1245745.A0A0A2VZ59"/>
<feature type="transmembrane region" description="Helical" evidence="11">
    <location>
        <begin position="316"/>
        <end position="337"/>
    </location>
</feature>
<evidence type="ECO:0000256" key="9">
    <source>
        <dbReference type="ARBA" id="ARBA00023032"/>
    </source>
</evidence>
<dbReference type="AlphaFoldDB" id="A0A0A2VZ59"/>
<dbReference type="PROSITE" id="PS50893">
    <property type="entry name" value="ABC_TRANSPORTER_2"/>
    <property type="match status" value="1"/>
</dbReference>
<comment type="caution">
    <text evidence="14">The sequence shown here is derived from an EMBL/GenBank/DDBJ whole genome shotgun (WGS) entry which is preliminary data.</text>
</comment>
<dbReference type="Pfam" id="PF00528">
    <property type="entry name" value="BPD_transp_1"/>
    <property type="match status" value="2"/>
</dbReference>
<name>A0A0A2VZ59_BEABA</name>
<dbReference type="SMART" id="SM00382">
    <property type="entry name" value="AAA"/>
    <property type="match status" value="1"/>
</dbReference>
<reference evidence="14 15" key="1">
    <citation type="submission" date="2012-10" db="EMBL/GenBank/DDBJ databases">
        <title>Genome sequencing and analysis of entomopathogenic fungi Beauveria bassiana D1-5.</title>
        <authorList>
            <person name="Li Q."/>
            <person name="Wang L."/>
            <person name="Zhang Z."/>
            <person name="Wang Q."/>
            <person name="Ren J."/>
            <person name="Wang M."/>
            <person name="Xu W."/>
            <person name="Wang J."/>
            <person name="Lu Y."/>
            <person name="Du Q."/>
            <person name="Sun Z."/>
        </authorList>
    </citation>
    <scope>NUCLEOTIDE SEQUENCE [LARGE SCALE GENOMIC DNA]</scope>
    <source>
        <strain evidence="14 15">D1-5</strain>
    </source>
</reference>
<proteinExistence type="predicted"/>
<dbReference type="InterPro" id="IPR035906">
    <property type="entry name" value="MetI-like_sf"/>
</dbReference>
<dbReference type="Gene3D" id="3.40.50.300">
    <property type="entry name" value="P-loop containing nucleotide triphosphate hydrolases"/>
    <property type="match status" value="1"/>
</dbReference>
<accession>A0A0A2VZ59</accession>
<evidence type="ECO:0000313" key="15">
    <source>
        <dbReference type="Proteomes" id="UP000030106"/>
    </source>
</evidence>
<keyword evidence="5 11" id="KW-0812">Transmembrane</keyword>
<keyword evidence="4" id="KW-0997">Cell inner membrane</keyword>
<evidence type="ECO:0000256" key="1">
    <source>
        <dbReference type="ARBA" id="ARBA00004429"/>
    </source>
</evidence>
<dbReference type="PROSITE" id="PS00211">
    <property type="entry name" value="ABC_TRANSPORTER_1"/>
    <property type="match status" value="1"/>
</dbReference>
<feature type="transmembrane region" description="Helical" evidence="11">
    <location>
        <begin position="213"/>
        <end position="240"/>
    </location>
</feature>
<comment type="subcellular location">
    <subcellularLocation>
        <location evidence="1">Cell inner membrane</location>
        <topology evidence="1">Multi-pass membrane protein</topology>
    </subcellularLocation>
</comment>
<dbReference type="HOGENOM" id="CLU_339783_0_0_1"/>
<feature type="domain" description="ABC transmembrane type-1" evidence="13">
    <location>
        <begin position="1"/>
        <end position="183"/>
    </location>
</feature>
<evidence type="ECO:0000256" key="3">
    <source>
        <dbReference type="ARBA" id="ARBA00022475"/>
    </source>
</evidence>
<sequence length="836" mass="92141">MVRTDLPGRRIIEPLILVPIFVSPMVLGFGYVVAAGPVGFFSLWAQSLLGFVPWNIYDMSSIVVIAGLTHVPHAYLYISSALRSVGSDVEEAARTAGATPLQVMTAVSLPMVRPAMLYATVLLFFLGLEVFGLMLVLGDPEGNMVLATYLYKLTNKLGTPSYHLMAAVAVVLICITIPLVMLQRRLMRTANRFVTVKGKASQARALPLGKWRWIAGAVVAFWLTVTIGVPLIGVILRSFISNWGVGVSLWDELSLNTFRTIWEQPNLLRAIVNSMAIGVIGGALAVVCYLFIGIAMHRKPDNVTRFLDYSVLVPRAVPGLLAGLAFLWVFLFLPMWLDNALKSGWLSGMPWSQWLRDNLIVWLRSLRSTIFSVWLAYTVVWMAYGLRLISSTLLQVGPELEEAARSTGASRGQITRHVTIPLSRYGLIGSWLLMFLIFEREYSTGVYLLSPGTETIGSMLVSLWAAGAIDIVAALSFINILFVLSVENLHLTYGDNPVLKGVSMDLKRGEVVSLLGPSGSGKTTLLRAVAGLEKPTQGTIVIGKSNVYDGASRKEIPAEERNLGLVFQSYALWPHKTVFENVAYPLKLRKVSTAEINQRVQAVLDQLGLGHLGQRHPYQLSGGQQQRVAIGRALVYNPPVILLDEPLSNLDAKLREEARVFLRELIIKLGLSALMVTHDQNEAMAISDRILLLNNGKIEQQGTPQEMYGSPQTLFTAEFMGSNNRLNGKVTEVRDGKARIEGSGWALWGKAGAGVVAGQEGTAVIRVERVRIADLPGENGMTLPLLTSMYLGDRWEYLFRTSGDDFVIRAYGNEMRDAQPHHLQLPEQHVWIFPKP</sequence>
<evidence type="ECO:0000256" key="5">
    <source>
        <dbReference type="ARBA" id="ARBA00022692"/>
    </source>
</evidence>
<dbReference type="Pfam" id="PF00005">
    <property type="entry name" value="ABC_tran"/>
    <property type="match status" value="1"/>
</dbReference>
<dbReference type="GO" id="GO:0055085">
    <property type="term" value="P:transmembrane transport"/>
    <property type="evidence" value="ECO:0007669"/>
    <property type="project" value="InterPro"/>
</dbReference>
<feature type="transmembrane region" description="Helical" evidence="11">
    <location>
        <begin position="115"/>
        <end position="137"/>
    </location>
</feature>
<keyword evidence="10 11" id="KW-0472">Membrane</keyword>
<evidence type="ECO:0000256" key="11">
    <source>
        <dbReference type="SAM" id="Phobius"/>
    </source>
</evidence>
<evidence type="ECO:0000256" key="8">
    <source>
        <dbReference type="ARBA" id="ARBA00022989"/>
    </source>
</evidence>
<feature type="transmembrane region" description="Helical" evidence="11">
    <location>
        <begin position="275"/>
        <end position="295"/>
    </location>
</feature>
<dbReference type="InterPro" id="IPR003439">
    <property type="entry name" value="ABC_transporter-like_ATP-bd"/>
</dbReference>
<dbReference type="SUPFAM" id="SSF161098">
    <property type="entry name" value="MetI-like"/>
    <property type="match status" value="2"/>
</dbReference>
<keyword evidence="9" id="KW-0764">Sulfate transport</keyword>
<feature type="transmembrane region" description="Helical" evidence="11">
    <location>
        <begin position="54"/>
        <end position="78"/>
    </location>
</feature>
<dbReference type="CDD" id="cd06261">
    <property type="entry name" value="TM_PBP2"/>
    <property type="match status" value="2"/>
</dbReference>
<dbReference type="GO" id="GO:0016887">
    <property type="term" value="F:ATP hydrolysis activity"/>
    <property type="evidence" value="ECO:0007669"/>
    <property type="project" value="InterPro"/>
</dbReference>
<dbReference type="InterPro" id="IPR027417">
    <property type="entry name" value="P-loop_NTPase"/>
</dbReference>
<dbReference type="InterPro" id="IPR000515">
    <property type="entry name" value="MetI-like"/>
</dbReference>
<evidence type="ECO:0000313" key="14">
    <source>
        <dbReference type="EMBL" id="KGQ11470.1"/>
    </source>
</evidence>
<feature type="transmembrane region" description="Helical" evidence="11">
    <location>
        <begin position="162"/>
        <end position="182"/>
    </location>
</feature>
<dbReference type="InterPro" id="IPR017871">
    <property type="entry name" value="ABC_transporter-like_CS"/>
</dbReference>
<dbReference type="GO" id="GO:0005886">
    <property type="term" value="C:plasma membrane"/>
    <property type="evidence" value="ECO:0007669"/>
    <property type="project" value="UniProtKB-SubCell"/>
</dbReference>
<evidence type="ECO:0000256" key="10">
    <source>
        <dbReference type="ARBA" id="ARBA00023136"/>
    </source>
</evidence>
<gene>
    <name evidence="14" type="ORF">BBAD15_g2831</name>
</gene>
<evidence type="ECO:0000256" key="4">
    <source>
        <dbReference type="ARBA" id="ARBA00022519"/>
    </source>
</evidence>
<keyword evidence="8 11" id="KW-1133">Transmembrane helix</keyword>
<keyword evidence="2" id="KW-0813">Transport</keyword>
<evidence type="ECO:0000256" key="6">
    <source>
        <dbReference type="ARBA" id="ARBA00022741"/>
    </source>
</evidence>
<feature type="domain" description="ABC transporter" evidence="12">
    <location>
        <begin position="484"/>
        <end position="720"/>
    </location>
</feature>
<dbReference type="Gene3D" id="1.10.3720.10">
    <property type="entry name" value="MetI-like"/>
    <property type="match status" value="2"/>
</dbReference>
<feature type="domain" description="ABC transmembrane type-1" evidence="13">
    <location>
        <begin position="271"/>
        <end position="490"/>
    </location>
</feature>
<dbReference type="FunFam" id="3.40.50.300:FF:000425">
    <property type="entry name" value="Probable ABC transporter, ATP-binding subunit"/>
    <property type="match status" value="1"/>
</dbReference>
<dbReference type="PANTHER" id="PTHR43357">
    <property type="entry name" value="INNER MEMBRANE ABC TRANSPORTER PERMEASE PROTEIN YDCV"/>
    <property type="match status" value="1"/>
</dbReference>
<dbReference type="InterPro" id="IPR003593">
    <property type="entry name" value="AAA+_ATPase"/>
</dbReference>
<dbReference type="Gene3D" id="2.40.50.100">
    <property type="match status" value="1"/>
</dbReference>
<evidence type="ECO:0000259" key="13">
    <source>
        <dbReference type="PROSITE" id="PS50928"/>
    </source>
</evidence>
<keyword evidence="3" id="KW-1003">Cell membrane</keyword>
<keyword evidence="6" id="KW-0547">Nucleotide-binding</keyword>
<evidence type="ECO:0000259" key="12">
    <source>
        <dbReference type="PROSITE" id="PS50893"/>
    </source>
</evidence>
<dbReference type="SUPFAM" id="SSF50331">
    <property type="entry name" value="MOP-like"/>
    <property type="match status" value="1"/>
</dbReference>
<feature type="transmembrane region" description="Helical" evidence="11">
    <location>
        <begin position="359"/>
        <end position="384"/>
    </location>
</feature>
<organism evidence="14 15">
    <name type="scientific">Beauveria bassiana D1-5</name>
    <dbReference type="NCBI Taxonomy" id="1245745"/>
    <lineage>
        <taxon>Eukaryota</taxon>
        <taxon>Fungi</taxon>
        <taxon>Dikarya</taxon>
        <taxon>Ascomycota</taxon>
        <taxon>Pezizomycotina</taxon>
        <taxon>Sordariomycetes</taxon>
        <taxon>Hypocreomycetidae</taxon>
        <taxon>Hypocreales</taxon>
        <taxon>Cordycipitaceae</taxon>
        <taxon>Beauveria</taxon>
    </lineage>
</organism>
<dbReference type="PANTHER" id="PTHR43357:SF4">
    <property type="entry name" value="INNER MEMBRANE ABC TRANSPORTER PERMEASE PROTEIN YDCV"/>
    <property type="match status" value="1"/>
</dbReference>
<keyword evidence="7 14" id="KW-0067">ATP-binding</keyword>
<protein>
    <submittedName>
        <fullName evidence="14">Spermidine/putrescine import ATP-binding protein Po tA</fullName>
    </submittedName>
</protein>
<evidence type="ECO:0000256" key="7">
    <source>
        <dbReference type="ARBA" id="ARBA00022840"/>
    </source>
</evidence>
<dbReference type="Proteomes" id="UP000030106">
    <property type="component" value="Unassembled WGS sequence"/>
</dbReference>
<dbReference type="SUPFAM" id="SSF52540">
    <property type="entry name" value="P-loop containing nucleoside triphosphate hydrolases"/>
    <property type="match status" value="1"/>
</dbReference>